<comment type="caution">
    <text evidence="7">The sequence shown here is derived from an EMBL/GenBank/DDBJ whole genome shotgun (WGS) entry which is preliminary data.</text>
</comment>
<gene>
    <name evidence="7" type="ORF">BC938DRAFT_484050</name>
</gene>
<dbReference type="CDD" id="cd12148">
    <property type="entry name" value="fungal_TF_MHR"/>
    <property type="match status" value="1"/>
</dbReference>
<dbReference type="CDD" id="cd00067">
    <property type="entry name" value="GAL4"/>
    <property type="match status" value="1"/>
</dbReference>
<dbReference type="GO" id="GO:0000981">
    <property type="term" value="F:DNA-binding transcription factor activity, RNA polymerase II-specific"/>
    <property type="evidence" value="ECO:0007669"/>
    <property type="project" value="InterPro"/>
</dbReference>
<evidence type="ECO:0000256" key="4">
    <source>
        <dbReference type="ARBA" id="ARBA00023163"/>
    </source>
</evidence>
<evidence type="ECO:0000256" key="1">
    <source>
        <dbReference type="ARBA" id="ARBA00004123"/>
    </source>
</evidence>
<evidence type="ECO:0000313" key="8">
    <source>
        <dbReference type="Proteomes" id="UP000274822"/>
    </source>
</evidence>
<accession>A0A433QAN1</accession>
<evidence type="ECO:0008006" key="9">
    <source>
        <dbReference type="Google" id="ProtNLM"/>
    </source>
</evidence>
<feature type="region of interest" description="Disordered" evidence="6">
    <location>
        <begin position="82"/>
        <end position="111"/>
    </location>
</feature>
<dbReference type="GO" id="GO:0005634">
    <property type="term" value="C:nucleus"/>
    <property type="evidence" value="ECO:0007669"/>
    <property type="project" value="UniProtKB-SubCell"/>
</dbReference>
<keyword evidence="3" id="KW-0805">Transcription regulation</keyword>
<dbReference type="AlphaFoldDB" id="A0A433QAN1"/>
<sequence length="519" mass="58995">MGQNYREVQRIWNPSKTTDRTAIACTRCRRRRKQVKCDGASPRCQRVAVLRHYNLCVWGIRLQQPTMSRDSRNSSFSSIFRRTKGGRRRRPKQSHGVLETRETCPKPIQPGDKWQYTADLSELDQSSRRRIGVVNARLDHEAHQQRYSDSNRHPKYPAASEHLLCPAPATLPSSVTTTKPHTIITYSGKISGANPVTLTKKPTKNSIFNQPCFTSSTTTFTQTASLYLSMAVRVACMLEAATPPTMSPIDQIDVSVFWTYLMAYDESLPPWATRPLSRSERTGSIPVPHCLCDLLDTFYGEEPLSKPSTDDLERLETAWAGWWDPLPSLLRYSPGDPQAGPTPMVKSLRLAVIHEIGIIDLYLPFVDHPDRGEFPAMESFSHRAARVCAESAVRTTRLVLDITKQHGCRFPLFELGRACEVHMQYLKSADPEVAALARESLELSWRMVTESIGFIMGETTVKKYAAYLKDSMARNGMKVKEPEAADEDKVLRPYVCDWWDVDQPDTFWIRVAKHCWIRC</sequence>
<keyword evidence="5" id="KW-0539">Nucleus</keyword>
<name>A0A433QAN1_9FUNG</name>
<reference evidence="7 8" key="1">
    <citation type="journal article" date="2018" name="New Phytol.">
        <title>Phylogenomics of Endogonaceae and evolution of mycorrhizas within Mucoromycota.</title>
        <authorList>
            <person name="Chang Y."/>
            <person name="Desiro A."/>
            <person name="Na H."/>
            <person name="Sandor L."/>
            <person name="Lipzen A."/>
            <person name="Clum A."/>
            <person name="Barry K."/>
            <person name="Grigoriev I.V."/>
            <person name="Martin F.M."/>
            <person name="Stajich J.E."/>
            <person name="Smith M.E."/>
            <person name="Bonito G."/>
            <person name="Spatafora J.W."/>
        </authorList>
    </citation>
    <scope>NUCLEOTIDE SEQUENCE [LARGE SCALE GENOMIC DNA]</scope>
    <source>
        <strain evidence="7 8">AD002</strain>
    </source>
</reference>
<dbReference type="PANTHER" id="PTHR47338:SF5">
    <property type="entry name" value="ZN(II)2CYS6 TRANSCRIPTION FACTOR (EUROFUNG)"/>
    <property type="match status" value="1"/>
</dbReference>
<dbReference type="PANTHER" id="PTHR47338">
    <property type="entry name" value="ZN(II)2CYS6 TRANSCRIPTION FACTOR (EUROFUNG)-RELATED"/>
    <property type="match status" value="1"/>
</dbReference>
<keyword evidence="4" id="KW-0804">Transcription</keyword>
<organism evidence="7 8">
    <name type="scientific">Jimgerdemannia flammicorona</name>
    <dbReference type="NCBI Taxonomy" id="994334"/>
    <lineage>
        <taxon>Eukaryota</taxon>
        <taxon>Fungi</taxon>
        <taxon>Fungi incertae sedis</taxon>
        <taxon>Mucoromycota</taxon>
        <taxon>Mucoromycotina</taxon>
        <taxon>Endogonomycetes</taxon>
        <taxon>Endogonales</taxon>
        <taxon>Endogonaceae</taxon>
        <taxon>Jimgerdemannia</taxon>
    </lineage>
</organism>
<proteinExistence type="predicted"/>
<evidence type="ECO:0000256" key="3">
    <source>
        <dbReference type="ARBA" id="ARBA00023015"/>
    </source>
</evidence>
<dbReference type="InterPro" id="IPR050815">
    <property type="entry name" value="TF_fung"/>
</dbReference>
<dbReference type="GO" id="GO:0008270">
    <property type="term" value="F:zinc ion binding"/>
    <property type="evidence" value="ECO:0007669"/>
    <property type="project" value="InterPro"/>
</dbReference>
<feature type="compositionally biased region" description="Basic residues" evidence="6">
    <location>
        <begin position="82"/>
        <end position="93"/>
    </location>
</feature>
<evidence type="ECO:0000256" key="2">
    <source>
        <dbReference type="ARBA" id="ARBA00022723"/>
    </source>
</evidence>
<keyword evidence="8" id="KW-1185">Reference proteome</keyword>
<dbReference type="EMBL" id="RBNJ01009541">
    <property type="protein sequence ID" value="RUS26843.1"/>
    <property type="molecule type" value="Genomic_DNA"/>
</dbReference>
<evidence type="ECO:0000256" key="6">
    <source>
        <dbReference type="SAM" id="MobiDB-lite"/>
    </source>
</evidence>
<keyword evidence="2" id="KW-0479">Metal-binding</keyword>
<protein>
    <recommendedName>
        <fullName evidence="9">Zn(2)-C6 fungal-type domain-containing protein</fullName>
    </recommendedName>
</protein>
<dbReference type="Proteomes" id="UP000274822">
    <property type="component" value="Unassembled WGS sequence"/>
</dbReference>
<comment type="subcellular location">
    <subcellularLocation>
        <location evidence="1">Nucleus</location>
    </subcellularLocation>
</comment>
<evidence type="ECO:0000313" key="7">
    <source>
        <dbReference type="EMBL" id="RUS26843.1"/>
    </source>
</evidence>
<evidence type="ECO:0000256" key="5">
    <source>
        <dbReference type="ARBA" id="ARBA00023242"/>
    </source>
</evidence>
<dbReference type="InterPro" id="IPR001138">
    <property type="entry name" value="Zn2Cys6_DnaBD"/>
</dbReference>